<dbReference type="EMBL" id="LR796945">
    <property type="protein sequence ID" value="CAB4177133.1"/>
    <property type="molecule type" value="Genomic_DNA"/>
</dbReference>
<dbReference type="EMBL" id="LR797518">
    <property type="protein sequence ID" value="CAB4222831.1"/>
    <property type="molecule type" value="Genomic_DNA"/>
</dbReference>
<evidence type="ECO:0000313" key="7">
    <source>
        <dbReference type="EMBL" id="CAB4222831.1"/>
    </source>
</evidence>
<organism evidence="5">
    <name type="scientific">uncultured Caudovirales phage</name>
    <dbReference type="NCBI Taxonomy" id="2100421"/>
    <lineage>
        <taxon>Viruses</taxon>
        <taxon>Duplodnaviria</taxon>
        <taxon>Heunggongvirae</taxon>
        <taxon>Uroviricota</taxon>
        <taxon>Caudoviricetes</taxon>
        <taxon>Peduoviridae</taxon>
        <taxon>Maltschvirus</taxon>
        <taxon>Maltschvirus maltsch</taxon>
    </lineage>
</organism>
<evidence type="ECO:0000313" key="8">
    <source>
        <dbReference type="EMBL" id="CAB5227818.1"/>
    </source>
</evidence>
<dbReference type="Gene3D" id="3.40.91.30">
    <property type="match status" value="1"/>
</dbReference>
<evidence type="ECO:0000259" key="1">
    <source>
        <dbReference type="Pfam" id="PF08722"/>
    </source>
</evidence>
<accession>A0A6J5REL9</accession>
<evidence type="ECO:0000313" key="3">
    <source>
        <dbReference type="EMBL" id="CAB4177133.1"/>
    </source>
</evidence>
<dbReference type="InterPro" id="IPR014833">
    <property type="entry name" value="TnsA_N"/>
</dbReference>
<proteinExistence type="predicted"/>
<evidence type="ECO:0000313" key="2">
    <source>
        <dbReference type="EMBL" id="CAB4170910.1"/>
    </source>
</evidence>
<evidence type="ECO:0000313" key="6">
    <source>
        <dbReference type="EMBL" id="CAB4211204.1"/>
    </source>
</evidence>
<evidence type="ECO:0000313" key="5">
    <source>
        <dbReference type="EMBL" id="CAB4190855.1"/>
    </source>
</evidence>
<dbReference type="EMBL" id="LR797021">
    <property type="protein sequence ID" value="CAB4182336.1"/>
    <property type="molecule type" value="Genomic_DNA"/>
</dbReference>
<dbReference type="EMBL" id="LR797369">
    <property type="protein sequence ID" value="CAB4211204.1"/>
    <property type="molecule type" value="Genomic_DNA"/>
</dbReference>
<feature type="domain" description="TnsA endonuclease N-terminal" evidence="1">
    <location>
        <begin position="9"/>
        <end position="107"/>
    </location>
</feature>
<dbReference type="Pfam" id="PF08722">
    <property type="entry name" value="Tn7_TnsA-like_N"/>
    <property type="match status" value="1"/>
</dbReference>
<dbReference type="EMBL" id="LR796860">
    <property type="protein sequence ID" value="CAB4170910.1"/>
    <property type="molecule type" value="Genomic_DNA"/>
</dbReference>
<dbReference type="EMBL" id="LR797157">
    <property type="protein sequence ID" value="CAB4190855.1"/>
    <property type="molecule type" value="Genomic_DNA"/>
</dbReference>
<gene>
    <name evidence="4" type="ORF">UFOVP1065_226</name>
    <name evidence="5" type="ORF">UFOVP1198_195</name>
    <name evidence="6" type="ORF">UFOVP1418_187</name>
    <name evidence="8" type="ORF">UFOVP1524_196</name>
    <name evidence="7" type="ORF">UFOVP1651_196</name>
    <name evidence="2" type="ORF">UFOVP908_174</name>
    <name evidence="3" type="ORF">UFOVP990_195</name>
</gene>
<protein>
    <submittedName>
        <fullName evidence="5">Head completion protein</fullName>
    </submittedName>
</protein>
<evidence type="ECO:0000313" key="4">
    <source>
        <dbReference type="EMBL" id="CAB4182336.1"/>
    </source>
</evidence>
<sequence length="113" mass="13379">MKYLDEEVNVLEWKSEEIAIPYRSPVDNRIHRYFPDFIVKVRTPNGGTKTMMLEVKPKAQTREPKIPTKKTRRYITEVMTWGVNQAKWKSAQEFCLDKGWSFKLITEDELGIK</sequence>
<reference evidence="5" key="1">
    <citation type="submission" date="2020-05" db="EMBL/GenBank/DDBJ databases">
        <authorList>
            <person name="Chiriac C."/>
            <person name="Salcher M."/>
            <person name="Ghai R."/>
            <person name="Kavagutti S V."/>
        </authorList>
    </citation>
    <scope>NUCLEOTIDE SEQUENCE</scope>
</reference>
<dbReference type="EMBL" id="LR798378">
    <property type="protein sequence ID" value="CAB5227818.1"/>
    <property type="molecule type" value="Genomic_DNA"/>
</dbReference>
<name>A0A6J5REL9_9CAUD</name>